<keyword evidence="2 9" id="KW-1003">Cell membrane</keyword>
<accession>A0A7Z0DKE8</accession>
<dbReference type="HAMAP" id="MF_00161">
    <property type="entry name" value="LspA"/>
    <property type="match status" value="1"/>
</dbReference>
<dbReference type="Proteomes" id="UP000564496">
    <property type="component" value="Unassembled WGS sequence"/>
</dbReference>
<dbReference type="EC" id="3.4.23.36" evidence="9"/>
<feature type="transmembrane region" description="Helical" evidence="9">
    <location>
        <begin position="100"/>
        <end position="119"/>
    </location>
</feature>
<dbReference type="RefSeq" id="WP_179657625.1">
    <property type="nucleotide sequence ID" value="NZ_JACBZR010000001.1"/>
</dbReference>
<evidence type="ECO:0000256" key="7">
    <source>
        <dbReference type="ARBA" id="ARBA00022989"/>
    </source>
</evidence>
<dbReference type="Pfam" id="PF01252">
    <property type="entry name" value="Peptidase_A8"/>
    <property type="match status" value="1"/>
</dbReference>
<comment type="pathway">
    <text evidence="9">Protein modification; lipoprotein biosynthesis (signal peptide cleavage).</text>
</comment>
<protein>
    <recommendedName>
        <fullName evidence="9">Lipoprotein signal peptidase</fullName>
        <ecNumber evidence="9">3.4.23.36</ecNumber>
    </recommendedName>
    <alternativeName>
        <fullName evidence="9">Prolipoprotein signal peptidase</fullName>
    </alternativeName>
    <alternativeName>
        <fullName evidence="9">Signal peptidase II</fullName>
        <shortName evidence="9">SPase II</shortName>
    </alternativeName>
</protein>
<dbReference type="PROSITE" id="PS00855">
    <property type="entry name" value="SPASE_II"/>
    <property type="match status" value="1"/>
</dbReference>
<dbReference type="UniPathway" id="UPA00665"/>
<keyword evidence="5 9" id="KW-0064">Aspartyl protease</keyword>
<feature type="region of interest" description="Disordered" evidence="11">
    <location>
        <begin position="163"/>
        <end position="185"/>
    </location>
</feature>
<organism evidence="12 13">
    <name type="scientific">Nocardioides panzhihuensis</name>
    <dbReference type="NCBI Taxonomy" id="860243"/>
    <lineage>
        <taxon>Bacteria</taxon>
        <taxon>Bacillati</taxon>
        <taxon>Actinomycetota</taxon>
        <taxon>Actinomycetes</taxon>
        <taxon>Propionibacteriales</taxon>
        <taxon>Nocardioidaceae</taxon>
        <taxon>Nocardioides</taxon>
    </lineage>
</organism>
<keyword evidence="13" id="KW-1185">Reference proteome</keyword>
<proteinExistence type="inferred from homology"/>
<evidence type="ECO:0000256" key="4">
    <source>
        <dbReference type="ARBA" id="ARBA00022692"/>
    </source>
</evidence>
<sequence>MSAPVEATAEAGVSALRRRIGLLVIAIVLAGADLTIKTWAEHVLPGNPIMGGPLDLQLAFNPGVAFSFAADAPAWTVVAVTAVITAAVAVALWRTAPTASLLWGSALATVLGGALANLIDRAADGHVTDYLHTGWWPTFNLADTLIVGGGLLLVALSWRTKDRPNDRPQDAETACHPSPCRGDRP</sequence>
<evidence type="ECO:0000313" key="13">
    <source>
        <dbReference type="Proteomes" id="UP000564496"/>
    </source>
</evidence>
<gene>
    <name evidence="9" type="primary">lspA</name>
    <name evidence="12" type="ORF">BJ988_001688</name>
</gene>
<keyword evidence="7 9" id="KW-1133">Transmembrane helix</keyword>
<evidence type="ECO:0000256" key="9">
    <source>
        <dbReference type="HAMAP-Rule" id="MF_00161"/>
    </source>
</evidence>
<keyword evidence="4 9" id="KW-0812">Transmembrane</keyword>
<comment type="similarity">
    <text evidence="1 9 10">Belongs to the peptidase A8 family.</text>
</comment>
<feature type="active site" evidence="9">
    <location>
        <position position="129"/>
    </location>
</feature>
<feature type="transmembrane region" description="Helical" evidence="9">
    <location>
        <begin position="72"/>
        <end position="93"/>
    </location>
</feature>
<evidence type="ECO:0000256" key="8">
    <source>
        <dbReference type="ARBA" id="ARBA00023136"/>
    </source>
</evidence>
<keyword evidence="8 9" id="KW-0472">Membrane</keyword>
<dbReference type="PRINTS" id="PR00781">
    <property type="entry name" value="LIPOSIGPTASE"/>
</dbReference>
<name>A0A7Z0DKE8_9ACTN</name>
<dbReference type="GO" id="GO:0005886">
    <property type="term" value="C:plasma membrane"/>
    <property type="evidence" value="ECO:0007669"/>
    <property type="project" value="UniProtKB-SubCell"/>
</dbReference>
<comment type="function">
    <text evidence="9">This protein specifically catalyzes the removal of signal peptides from prolipoproteins.</text>
</comment>
<feature type="active site" evidence="9">
    <location>
        <position position="143"/>
    </location>
</feature>
<dbReference type="InterPro" id="IPR001872">
    <property type="entry name" value="Peptidase_A8"/>
</dbReference>
<evidence type="ECO:0000256" key="3">
    <source>
        <dbReference type="ARBA" id="ARBA00022670"/>
    </source>
</evidence>
<dbReference type="PANTHER" id="PTHR33695">
    <property type="entry name" value="LIPOPROTEIN SIGNAL PEPTIDASE"/>
    <property type="match status" value="1"/>
</dbReference>
<dbReference type="AlphaFoldDB" id="A0A7Z0DKE8"/>
<evidence type="ECO:0000256" key="10">
    <source>
        <dbReference type="RuleBase" id="RU004181"/>
    </source>
</evidence>
<dbReference type="GO" id="GO:0006508">
    <property type="term" value="P:proteolysis"/>
    <property type="evidence" value="ECO:0007669"/>
    <property type="project" value="UniProtKB-KW"/>
</dbReference>
<evidence type="ECO:0000256" key="1">
    <source>
        <dbReference type="ARBA" id="ARBA00006139"/>
    </source>
</evidence>
<keyword evidence="6 9" id="KW-0378">Hydrolase</keyword>
<evidence type="ECO:0000256" key="11">
    <source>
        <dbReference type="SAM" id="MobiDB-lite"/>
    </source>
</evidence>
<evidence type="ECO:0000256" key="5">
    <source>
        <dbReference type="ARBA" id="ARBA00022750"/>
    </source>
</evidence>
<evidence type="ECO:0000256" key="6">
    <source>
        <dbReference type="ARBA" id="ARBA00022801"/>
    </source>
</evidence>
<keyword evidence="3 9" id="KW-0645">Protease</keyword>
<dbReference type="EMBL" id="JACBZR010000001">
    <property type="protein sequence ID" value="NYI77040.1"/>
    <property type="molecule type" value="Genomic_DNA"/>
</dbReference>
<dbReference type="PANTHER" id="PTHR33695:SF1">
    <property type="entry name" value="LIPOPROTEIN SIGNAL PEPTIDASE"/>
    <property type="match status" value="1"/>
</dbReference>
<dbReference type="GO" id="GO:0004190">
    <property type="term" value="F:aspartic-type endopeptidase activity"/>
    <property type="evidence" value="ECO:0007669"/>
    <property type="project" value="UniProtKB-UniRule"/>
</dbReference>
<comment type="caution">
    <text evidence="12">The sequence shown here is derived from an EMBL/GenBank/DDBJ whole genome shotgun (WGS) entry which is preliminary data.</text>
</comment>
<feature type="transmembrane region" description="Helical" evidence="9">
    <location>
        <begin position="20"/>
        <end position="40"/>
    </location>
</feature>
<reference evidence="12 13" key="1">
    <citation type="submission" date="2020-07" db="EMBL/GenBank/DDBJ databases">
        <title>Sequencing the genomes of 1000 actinobacteria strains.</title>
        <authorList>
            <person name="Klenk H.-P."/>
        </authorList>
    </citation>
    <scope>NUCLEOTIDE SEQUENCE [LARGE SCALE GENOMIC DNA]</scope>
    <source>
        <strain evidence="12 13">DSM 26487</strain>
    </source>
</reference>
<evidence type="ECO:0000313" key="12">
    <source>
        <dbReference type="EMBL" id="NYI77040.1"/>
    </source>
</evidence>
<evidence type="ECO:0000256" key="2">
    <source>
        <dbReference type="ARBA" id="ARBA00022475"/>
    </source>
</evidence>
<comment type="catalytic activity">
    <reaction evidence="9">
        <text>Release of signal peptides from bacterial membrane prolipoproteins. Hydrolyzes -Xaa-Yaa-Zaa-|-(S,diacylglyceryl)Cys-, in which Xaa is hydrophobic (preferably Leu), and Yaa (Ala or Ser) and Zaa (Gly or Ala) have small, neutral side chains.</text>
        <dbReference type="EC" id="3.4.23.36"/>
    </reaction>
</comment>
<comment type="subcellular location">
    <subcellularLocation>
        <location evidence="9">Cell membrane</location>
        <topology evidence="9">Multi-pass membrane protein</topology>
    </subcellularLocation>
</comment>
<feature type="transmembrane region" description="Helical" evidence="9">
    <location>
        <begin position="139"/>
        <end position="158"/>
    </location>
</feature>